<evidence type="ECO:0000313" key="5">
    <source>
        <dbReference type="Proteomes" id="UP000604661"/>
    </source>
</evidence>
<protein>
    <submittedName>
        <fullName evidence="4">Response regulator</fullName>
    </submittedName>
</protein>
<gene>
    <name evidence="4" type="ORF">H6G95_24990</name>
</gene>
<feature type="domain" description="Response regulatory" evidence="3">
    <location>
        <begin position="4"/>
        <end position="121"/>
    </location>
</feature>
<feature type="modified residue" description="4-aspartylphosphate" evidence="2">
    <location>
        <position position="54"/>
    </location>
</feature>
<comment type="caution">
    <text evidence="4">The sequence shown here is derived from an EMBL/GenBank/DDBJ whole genome shotgun (WGS) entry which is preliminary data.</text>
</comment>
<dbReference type="InterPro" id="IPR050595">
    <property type="entry name" value="Bact_response_regulator"/>
</dbReference>
<sequence>MTKRLLVIDDEDSVREIIQISLESVAGWDILTASSGREGIEIAESEHPDAILLDVMMPEMDGPTTFKQLQATVATCDIPTIMLTAKAQPEEKQQLRDLGVAGVITKPCLPLDLVDNICKILNWNQVTNLLN</sequence>
<evidence type="ECO:0000256" key="1">
    <source>
        <dbReference type="ARBA" id="ARBA00022553"/>
    </source>
</evidence>
<dbReference type="SUPFAM" id="SSF52172">
    <property type="entry name" value="CheY-like"/>
    <property type="match status" value="1"/>
</dbReference>
<dbReference type="Proteomes" id="UP000604661">
    <property type="component" value="Unassembled WGS sequence"/>
</dbReference>
<dbReference type="Gene3D" id="3.40.50.2300">
    <property type="match status" value="1"/>
</dbReference>
<dbReference type="InterPro" id="IPR011006">
    <property type="entry name" value="CheY-like_superfamily"/>
</dbReference>
<organism evidence="4 5">
    <name type="scientific">Nostoc linckia FACHB-391</name>
    <dbReference type="NCBI Taxonomy" id="2692906"/>
    <lineage>
        <taxon>Bacteria</taxon>
        <taxon>Bacillati</taxon>
        <taxon>Cyanobacteriota</taxon>
        <taxon>Cyanophyceae</taxon>
        <taxon>Nostocales</taxon>
        <taxon>Nostocaceae</taxon>
        <taxon>Nostoc</taxon>
    </lineage>
</organism>
<dbReference type="RefSeq" id="WP_190893702.1">
    <property type="nucleotide sequence ID" value="NZ_JACJTE010000036.1"/>
</dbReference>
<evidence type="ECO:0000256" key="2">
    <source>
        <dbReference type="PROSITE-ProRule" id="PRU00169"/>
    </source>
</evidence>
<name>A0ABR8F0W0_NOSLI</name>
<accession>A0ABR8F0W0</accession>
<keyword evidence="1 2" id="KW-0597">Phosphoprotein</keyword>
<dbReference type="Pfam" id="PF00072">
    <property type="entry name" value="Response_reg"/>
    <property type="match status" value="1"/>
</dbReference>
<dbReference type="PROSITE" id="PS50110">
    <property type="entry name" value="RESPONSE_REGULATORY"/>
    <property type="match status" value="1"/>
</dbReference>
<proteinExistence type="predicted"/>
<dbReference type="SMART" id="SM00448">
    <property type="entry name" value="REC"/>
    <property type="match status" value="1"/>
</dbReference>
<evidence type="ECO:0000313" key="4">
    <source>
        <dbReference type="EMBL" id="MBD2563808.1"/>
    </source>
</evidence>
<dbReference type="EMBL" id="JACJTE010000036">
    <property type="protein sequence ID" value="MBD2563808.1"/>
    <property type="molecule type" value="Genomic_DNA"/>
</dbReference>
<dbReference type="InterPro" id="IPR001789">
    <property type="entry name" value="Sig_transdc_resp-reg_receiver"/>
</dbReference>
<dbReference type="PANTHER" id="PTHR44591">
    <property type="entry name" value="STRESS RESPONSE REGULATOR PROTEIN 1"/>
    <property type="match status" value="1"/>
</dbReference>
<dbReference type="PANTHER" id="PTHR44591:SF22">
    <property type="entry name" value="CHEY SUBFAMILY"/>
    <property type="match status" value="1"/>
</dbReference>
<reference evidence="4 5" key="1">
    <citation type="journal article" date="2020" name="ISME J.">
        <title>Comparative genomics reveals insights into cyanobacterial evolution and habitat adaptation.</title>
        <authorList>
            <person name="Chen M.Y."/>
            <person name="Teng W.K."/>
            <person name="Zhao L."/>
            <person name="Hu C.X."/>
            <person name="Zhou Y.K."/>
            <person name="Han B.P."/>
            <person name="Song L.R."/>
            <person name="Shu W.S."/>
        </authorList>
    </citation>
    <scope>NUCLEOTIDE SEQUENCE [LARGE SCALE GENOMIC DNA]</scope>
    <source>
        <strain evidence="4 5">FACHB-391</strain>
    </source>
</reference>
<keyword evidence="5" id="KW-1185">Reference proteome</keyword>
<evidence type="ECO:0000259" key="3">
    <source>
        <dbReference type="PROSITE" id="PS50110"/>
    </source>
</evidence>
<dbReference type="CDD" id="cd17552">
    <property type="entry name" value="REC_RR468-like"/>
    <property type="match status" value="1"/>
</dbReference>